<dbReference type="RefSeq" id="WP_121204113.1">
    <property type="nucleotide sequence ID" value="NZ_RBZP01000005.1"/>
</dbReference>
<keyword evidence="4" id="KW-0804">Transcription</keyword>
<protein>
    <recommendedName>
        <fullName evidence="5">RNA polymerase sigma-70 region 2 domain-containing protein</fullName>
    </recommendedName>
</protein>
<dbReference type="InterPro" id="IPR013324">
    <property type="entry name" value="RNA_pol_sigma_r3/r4-like"/>
</dbReference>
<evidence type="ECO:0000256" key="1">
    <source>
        <dbReference type="ARBA" id="ARBA00010641"/>
    </source>
</evidence>
<accession>A0A495A3S5</accession>
<dbReference type="PANTHER" id="PTHR43133:SF60">
    <property type="entry name" value="RNA POLYMERASE SIGMA FACTOR SIGV"/>
    <property type="match status" value="1"/>
</dbReference>
<evidence type="ECO:0000259" key="5">
    <source>
        <dbReference type="Pfam" id="PF04542"/>
    </source>
</evidence>
<keyword evidence="3" id="KW-0731">Sigma factor</keyword>
<dbReference type="OrthoDB" id="1918609at2"/>
<sequence>MREIRLCIIKQVKKGNRHAFKKLVQHYHQAVYRLCYILMGNKQMADDLAYDTFLHVYSHIHDYPLTNQKFSLWLYQLTIDLAQVQMDEEDFNEVSKCFLLEKCPEADIQGFLMHVSMKERLALILKSSNHLSIQEISEVLNTSKTETLTYLRQGREMLRDQLNQCSV</sequence>
<dbReference type="SUPFAM" id="SSF88946">
    <property type="entry name" value="Sigma2 domain of RNA polymerase sigma factors"/>
    <property type="match status" value="1"/>
</dbReference>
<dbReference type="AlphaFoldDB" id="A0A495A3S5"/>
<evidence type="ECO:0000313" key="6">
    <source>
        <dbReference type="EMBL" id="RKQ33999.1"/>
    </source>
</evidence>
<dbReference type="GO" id="GO:0006352">
    <property type="term" value="P:DNA-templated transcription initiation"/>
    <property type="evidence" value="ECO:0007669"/>
    <property type="project" value="InterPro"/>
</dbReference>
<dbReference type="Pfam" id="PF04542">
    <property type="entry name" value="Sigma70_r2"/>
    <property type="match status" value="1"/>
</dbReference>
<dbReference type="InterPro" id="IPR013325">
    <property type="entry name" value="RNA_pol_sigma_r2"/>
</dbReference>
<dbReference type="Proteomes" id="UP000269301">
    <property type="component" value="Unassembled WGS sequence"/>
</dbReference>
<name>A0A495A3S5_9BACI</name>
<evidence type="ECO:0000313" key="7">
    <source>
        <dbReference type="Proteomes" id="UP000269301"/>
    </source>
</evidence>
<feature type="domain" description="RNA polymerase sigma-70 region 2" evidence="5">
    <location>
        <begin position="23"/>
        <end position="78"/>
    </location>
</feature>
<organism evidence="6 7">
    <name type="scientific">Oceanobacillus halophilus</name>
    <dbReference type="NCBI Taxonomy" id="930130"/>
    <lineage>
        <taxon>Bacteria</taxon>
        <taxon>Bacillati</taxon>
        <taxon>Bacillota</taxon>
        <taxon>Bacilli</taxon>
        <taxon>Bacillales</taxon>
        <taxon>Bacillaceae</taxon>
        <taxon>Oceanobacillus</taxon>
    </lineage>
</organism>
<comment type="caution">
    <text evidence="6">The sequence shown here is derived from an EMBL/GenBank/DDBJ whole genome shotgun (WGS) entry which is preliminary data.</text>
</comment>
<evidence type="ECO:0000256" key="3">
    <source>
        <dbReference type="ARBA" id="ARBA00023082"/>
    </source>
</evidence>
<evidence type="ECO:0000256" key="2">
    <source>
        <dbReference type="ARBA" id="ARBA00023015"/>
    </source>
</evidence>
<comment type="similarity">
    <text evidence="1">Belongs to the sigma-70 factor family. ECF subfamily.</text>
</comment>
<dbReference type="InterPro" id="IPR007627">
    <property type="entry name" value="RNA_pol_sigma70_r2"/>
</dbReference>
<dbReference type="Gene3D" id="1.10.10.10">
    <property type="entry name" value="Winged helix-like DNA-binding domain superfamily/Winged helix DNA-binding domain"/>
    <property type="match status" value="1"/>
</dbReference>
<dbReference type="EMBL" id="RBZP01000005">
    <property type="protein sequence ID" value="RKQ33999.1"/>
    <property type="molecule type" value="Genomic_DNA"/>
</dbReference>
<dbReference type="GO" id="GO:0016987">
    <property type="term" value="F:sigma factor activity"/>
    <property type="evidence" value="ECO:0007669"/>
    <property type="project" value="UniProtKB-KW"/>
</dbReference>
<dbReference type="InterPro" id="IPR039425">
    <property type="entry name" value="RNA_pol_sigma-70-like"/>
</dbReference>
<dbReference type="InterPro" id="IPR036388">
    <property type="entry name" value="WH-like_DNA-bd_sf"/>
</dbReference>
<reference evidence="6 7" key="1">
    <citation type="journal article" date="2016" name="Int. J. Syst. Evol. Microbiol.">
        <title>Oceanobacillus halophilus sp. nov., a novel moderately halophilic bacterium from a hypersaline lake.</title>
        <authorList>
            <person name="Amoozegar M.A."/>
            <person name="Bagheri M."/>
            <person name="Makhdoumi A."/>
            <person name="Nikou M.M."/>
            <person name="Fazeli S.A.S."/>
            <person name="Schumann P."/>
            <person name="Sproer C."/>
            <person name="Sanchez-Porro C."/>
            <person name="Ventosa A."/>
        </authorList>
    </citation>
    <scope>NUCLEOTIDE SEQUENCE [LARGE SCALE GENOMIC DNA]</scope>
    <source>
        <strain evidence="6 7">DSM 23996</strain>
    </source>
</reference>
<keyword evidence="2" id="KW-0805">Transcription regulation</keyword>
<dbReference type="SUPFAM" id="SSF88659">
    <property type="entry name" value="Sigma3 and sigma4 domains of RNA polymerase sigma factors"/>
    <property type="match status" value="1"/>
</dbReference>
<proteinExistence type="inferred from homology"/>
<dbReference type="PANTHER" id="PTHR43133">
    <property type="entry name" value="RNA POLYMERASE ECF-TYPE SIGMA FACTO"/>
    <property type="match status" value="1"/>
</dbReference>
<gene>
    <name evidence="6" type="ORF">D8M06_09270</name>
</gene>
<dbReference type="Gene3D" id="1.10.1740.10">
    <property type="match status" value="1"/>
</dbReference>
<keyword evidence="7" id="KW-1185">Reference proteome</keyword>
<evidence type="ECO:0000256" key="4">
    <source>
        <dbReference type="ARBA" id="ARBA00023163"/>
    </source>
</evidence>